<comment type="caution">
    <text evidence="2">The sequence shown here is derived from an EMBL/GenBank/DDBJ whole genome shotgun (WGS) entry which is preliminary data.</text>
</comment>
<organism evidence="2 3">
    <name type="scientific">Plakobranchus ocellatus</name>
    <dbReference type="NCBI Taxonomy" id="259542"/>
    <lineage>
        <taxon>Eukaryota</taxon>
        <taxon>Metazoa</taxon>
        <taxon>Spiralia</taxon>
        <taxon>Lophotrochozoa</taxon>
        <taxon>Mollusca</taxon>
        <taxon>Gastropoda</taxon>
        <taxon>Heterobranchia</taxon>
        <taxon>Euthyneura</taxon>
        <taxon>Panpulmonata</taxon>
        <taxon>Sacoglossa</taxon>
        <taxon>Placobranchoidea</taxon>
        <taxon>Plakobranchidae</taxon>
        <taxon>Plakobranchus</taxon>
    </lineage>
</organism>
<evidence type="ECO:0000256" key="1">
    <source>
        <dbReference type="SAM" id="MobiDB-lite"/>
    </source>
</evidence>
<dbReference type="EMBL" id="BLXT01006486">
    <property type="protein sequence ID" value="GFO31896.1"/>
    <property type="molecule type" value="Genomic_DNA"/>
</dbReference>
<feature type="compositionally biased region" description="Basic and acidic residues" evidence="1">
    <location>
        <begin position="21"/>
        <end position="37"/>
    </location>
</feature>
<proteinExistence type="predicted"/>
<keyword evidence="3" id="KW-1185">Reference proteome</keyword>
<evidence type="ECO:0000313" key="2">
    <source>
        <dbReference type="EMBL" id="GFO31896.1"/>
    </source>
</evidence>
<gene>
    <name evidence="2" type="ORF">PoB_005840100</name>
</gene>
<dbReference type="AlphaFoldDB" id="A0AAV4CGF0"/>
<reference evidence="2 3" key="1">
    <citation type="journal article" date="2021" name="Elife">
        <title>Chloroplast acquisition without the gene transfer in kleptoplastic sea slugs, Plakobranchus ocellatus.</title>
        <authorList>
            <person name="Maeda T."/>
            <person name="Takahashi S."/>
            <person name="Yoshida T."/>
            <person name="Shimamura S."/>
            <person name="Takaki Y."/>
            <person name="Nagai Y."/>
            <person name="Toyoda A."/>
            <person name="Suzuki Y."/>
            <person name="Arimoto A."/>
            <person name="Ishii H."/>
            <person name="Satoh N."/>
            <person name="Nishiyama T."/>
            <person name="Hasebe M."/>
            <person name="Maruyama T."/>
            <person name="Minagawa J."/>
            <person name="Obokata J."/>
            <person name="Shigenobu S."/>
        </authorList>
    </citation>
    <scope>NUCLEOTIDE SEQUENCE [LARGE SCALE GENOMIC DNA]</scope>
</reference>
<protein>
    <submittedName>
        <fullName evidence="2">Uncharacterized protein</fullName>
    </submittedName>
</protein>
<name>A0AAV4CGF0_9GAST</name>
<feature type="non-terminal residue" evidence="2">
    <location>
        <position position="54"/>
    </location>
</feature>
<evidence type="ECO:0000313" key="3">
    <source>
        <dbReference type="Proteomes" id="UP000735302"/>
    </source>
</evidence>
<dbReference type="Proteomes" id="UP000735302">
    <property type="component" value="Unassembled WGS sequence"/>
</dbReference>
<accession>A0AAV4CGF0</accession>
<feature type="region of interest" description="Disordered" evidence="1">
    <location>
        <begin position="1"/>
        <end position="43"/>
    </location>
</feature>
<feature type="non-terminal residue" evidence="2">
    <location>
        <position position="1"/>
    </location>
</feature>
<sequence>ANPQQWDLRLSGLQSGQGADDEARTRDRSFAADHRADSLSNVPPTSAEIKIKIT</sequence>